<dbReference type="PANTHER" id="PTHR30304">
    <property type="entry name" value="D-TAGATOSE-1,6-BISPHOSPHATE ALDOLASE"/>
    <property type="match status" value="1"/>
</dbReference>
<evidence type="ECO:0000313" key="3">
    <source>
        <dbReference type="Proteomes" id="UP001500443"/>
    </source>
</evidence>
<organism evidence="2 3">
    <name type="scientific">Streptomyces synnematoformans</name>
    <dbReference type="NCBI Taxonomy" id="415721"/>
    <lineage>
        <taxon>Bacteria</taxon>
        <taxon>Bacillati</taxon>
        <taxon>Actinomycetota</taxon>
        <taxon>Actinomycetes</taxon>
        <taxon>Kitasatosporales</taxon>
        <taxon>Streptomycetaceae</taxon>
        <taxon>Streptomyces</taxon>
    </lineage>
</organism>
<dbReference type="InterPro" id="IPR000771">
    <property type="entry name" value="FBA_II"/>
</dbReference>
<comment type="caution">
    <text evidence="2">The sequence shown here is derived from an EMBL/GenBank/DDBJ whole genome shotgun (WGS) entry which is preliminary data.</text>
</comment>
<protein>
    <submittedName>
        <fullName evidence="2">Class II fructose-bisphosphate aldolase family protein</fullName>
    </submittedName>
</protein>
<name>A0ABN1ZNF5_9ACTN</name>
<sequence>MPLTTTGELVAAARAGGHGVAAFNVITLEHAEAIAAGAEAAGAPAVLQISENAVRFHRGRLAPLAAATAAVAHASSAPLSLHLDHVVSADLLHSAHGLGFSSVMFDASKLSYADNVKATAEAVRWAHEHAMWIEAELGRVGGKEGEKVGGDAGPGGREKAAEAPLDAHAPGVRTDPAEAVAYVTDTGVDALAVAVGSSHAMTERTAALDQELIGRLRAAVAVPLVLHGSSGVPDAELRQAVAAGMVKINVGTALNTAFTGAVRGYLDAHPDVVDPRKYLAPGRDAMAATVRRFLEVVGG</sequence>
<keyword evidence="3" id="KW-1185">Reference proteome</keyword>
<dbReference type="PROSITE" id="PS00806">
    <property type="entry name" value="ALDOLASE_CLASS_II_2"/>
    <property type="match status" value="1"/>
</dbReference>
<accession>A0ABN1ZNF5</accession>
<dbReference type="RefSeq" id="WP_344293919.1">
    <property type="nucleotide sequence ID" value="NZ_BAAAPF010000309.1"/>
</dbReference>
<dbReference type="Proteomes" id="UP001500443">
    <property type="component" value="Unassembled WGS sequence"/>
</dbReference>
<dbReference type="PANTHER" id="PTHR30304:SF0">
    <property type="entry name" value="D-TAGATOSE-1,6-BISPHOSPHATE ALDOLASE SUBUNIT GATY-RELATED"/>
    <property type="match status" value="1"/>
</dbReference>
<dbReference type="InterPro" id="IPR050246">
    <property type="entry name" value="Class_II_FBP_aldolase"/>
</dbReference>
<dbReference type="InterPro" id="IPR013785">
    <property type="entry name" value="Aldolase_TIM"/>
</dbReference>
<evidence type="ECO:0000256" key="1">
    <source>
        <dbReference type="ARBA" id="ARBA00001947"/>
    </source>
</evidence>
<dbReference type="Gene3D" id="3.20.20.70">
    <property type="entry name" value="Aldolase class I"/>
    <property type="match status" value="1"/>
</dbReference>
<dbReference type="EMBL" id="BAAAPF010000309">
    <property type="protein sequence ID" value="GAA1501459.1"/>
    <property type="molecule type" value="Genomic_DNA"/>
</dbReference>
<dbReference type="SUPFAM" id="SSF51569">
    <property type="entry name" value="Aldolase"/>
    <property type="match status" value="1"/>
</dbReference>
<dbReference type="Pfam" id="PF01116">
    <property type="entry name" value="F_bP_aldolase"/>
    <property type="match status" value="1"/>
</dbReference>
<reference evidence="2 3" key="1">
    <citation type="journal article" date="2019" name="Int. J. Syst. Evol. Microbiol.">
        <title>The Global Catalogue of Microorganisms (GCM) 10K type strain sequencing project: providing services to taxonomists for standard genome sequencing and annotation.</title>
        <authorList>
            <consortium name="The Broad Institute Genomics Platform"/>
            <consortium name="The Broad Institute Genome Sequencing Center for Infectious Disease"/>
            <person name="Wu L."/>
            <person name="Ma J."/>
        </authorList>
    </citation>
    <scope>NUCLEOTIDE SEQUENCE [LARGE SCALE GENOMIC DNA]</scope>
    <source>
        <strain evidence="2 3">JCM 15481</strain>
    </source>
</reference>
<comment type="cofactor">
    <cofactor evidence="1">
        <name>Zn(2+)</name>
        <dbReference type="ChEBI" id="CHEBI:29105"/>
    </cofactor>
</comment>
<proteinExistence type="predicted"/>
<evidence type="ECO:0000313" key="2">
    <source>
        <dbReference type="EMBL" id="GAA1501459.1"/>
    </source>
</evidence>
<dbReference type="PIRSF" id="PIRSF001359">
    <property type="entry name" value="F_bP_aldolase_II"/>
    <property type="match status" value="1"/>
</dbReference>
<dbReference type="NCBIfam" id="TIGR00167">
    <property type="entry name" value="cbbA"/>
    <property type="match status" value="1"/>
</dbReference>
<gene>
    <name evidence="2" type="ORF">GCM10009802_58000</name>
</gene>